<evidence type="ECO:0000256" key="1">
    <source>
        <dbReference type="ARBA" id="ARBA00009477"/>
    </source>
</evidence>
<feature type="domain" description="Multidrug resistance protein MdtA-like barrel-sandwich hybrid" evidence="3">
    <location>
        <begin position="52"/>
        <end position="193"/>
    </location>
</feature>
<dbReference type="AlphaFoldDB" id="A0A930B747"/>
<protein>
    <submittedName>
        <fullName evidence="4">Efflux RND transporter periplasmic adaptor subunit</fullName>
    </submittedName>
</protein>
<dbReference type="Gene3D" id="1.10.287.470">
    <property type="entry name" value="Helix hairpin bin"/>
    <property type="match status" value="1"/>
</dbReference>
<feature type="chain" id="PRO_5038832182" evidence="2">
    <location>
        <begin position="19"/>
        <end position="355"/>
    </location>
</feature>
<sequence>MNWKYVMASACFIGALLAGGCGKPSVHVMTVKMEKVPFAMETKAVPEALHIAPVIPSVSGSLISGLPEVGQTVEAGDVLFQIDSSQYESQASALQAQISASSPVVYGAAAPEDDNSIEASLLRQGIITRAEYDKIQGRKSVPQEVLNSSATPGLAEALASVERAIAACTVRAPISGTVSQVYLGDTKIAAAGRPALLIRQNTPVIAEISLPSELDSAMEKMKEEKTLTVFFSSADKSWYGELKKQPNENGERYTSYKVQTDNPDGEIKIGEPYTVRLQSTEPVPYIVIPRSAIIGENTVAVIRDDFLVDLKTVNVAYVEDEKAFLLDGLQEGERVVTDPTDKLEMGMQVSTISVN</sequence>
<dbReference type="PANTHER" id="PTHR30469:SF15">
    <property type="entry name" value="HLYD FAMILY OF SECRETION PROTEINS"/>
    <property type="match status" value="1"/>
</dbReference>
<comment type="similarity">
    <text evidence="1">Belongs to the membrane fusion protein (MFP) (TC 8.A.1) family.</text>
</comment>
<dbReference type="EMBL" id="JABZMK010000003">
    <property type="protein sequence ID" value="MBF1128827.1"/>
    <property type="molecule type" value="Genomic_DNA"/>
</dbReference>
<dbReference type="PROSITE" id="PS51257">
    <property type="entry name" value="PROKAR_LIPOPROTEIN"/>
    <property type="match status" value="1"/>
</dbReference>
<dbReference type="NCBIfam" id="TIGR01730">
    <property type="entry name" value="RND_mfp"/>
    <property type="match status" value="1"/>
</dbReference>
<name>A0A930B747_9FIRM</name>
<dbReference type="Pfam" id="PF25917">
    <property type="entry name" value="BSH_RND"/>
    <property type="match status" value="1"/>
</dbReference>
<gene>
    <name evidence="4" type="ORF">HXL70_02140</name>
</gene>
<evidence type="ECO:0000259" key="3">
    <source>
        <dbReference type="Pfam" id="PF25917"/>
    </source>
</evidence>
<proteinExistence type="inferred from homology"/>
<accession>A0A930B747</accession>
<dbReference type="Gene3D" id="2.40.50.100">
    <property type="match status" value="1"/>
</dbReference>
<dbReference type="SUPFAM" id="SSF111369">
    <property type="entry name" value="HlyD-like secretion proteins"/>
    <property type="match status" value="1"/>
</dbReference>
<organism evidence="4 5">
    <name type="scientific">Dialister invisus</name>
    <dbReference type="NCBI Taxonomy" id="218538"/>
    <lineage>
        <taxon>Bacteria</taxon>
        <taxon>Bacillati</taxon>
        <taxon>Bacillota</taxon>
        <taxon>Negativicutes</taxon>
        <taxon>Veillonellales</taxon>
        <taxon>Veillonellaceae</taxon>
        <taxon>Dialister</taxon>
    </lineage>
</organism>
<evidence type="ECO:0000256" key="2">
    <source>
        <dbReference type="SAM" id="SignalP"/>
    </source>
</evidence>
<evidence type="ECO:0000313" key="4">
    <source>
        <dbReference type="EMBL" id="MBF1128827.1"/>
    </source>
</evidence>
<dbReference type="GO" id="GO:0015562">
    <property type="term" value="F:efflux transmembrane transporter activity"/>
    <property type="evidence" value="ECO:0007669"/>
    <property type="project" value="TreeGrafter"/>
</dbReference>
<dbReference type="RefSeq" id="WP_276638751.1">
    <property type="nucleotide sequence ID" value="NZ_DBEZZS010000110.1"/>
</dbReference>
<dbReference type="Gene3D" id="2.40.420.20">
    <property type="match status" value="1"/>
</dbReference>
<evidence type="ECO:0000313" key="5">
    <source>
        <dbReference type="Proteomes" id="UP000757890"/>
    </source>
</evidence>
<dbReference type="InterPro" id="IPR058625">
    <property type="entry name" value="MdtA-like_BSH"/>
</dbReference>
<dbReference type="InterPro" id="IPR006143">
    <property type="entry name" value="RND_pump_MFP"/>
</dbReference>
<dbReference type="Proteomes" id="UP000757890">
    <property type="component" value="Unassembled WGS sequence"/>
</dbReference>
<reference evidence="4" key="1">
    <citation type="submission" date="2020-04" db="EMBL/GenBank/DDBJ databases">
        <title>Deep metagenomics examines the oral microbiome during advanced dental caries in children, revealing novel taxa and co-occurrences with host molecules.</title>
        <authorList>
            <person name="Baker J.L."/>
            <person name="Morton J.T."/>
            <person name="Dinis M."/>
            <person name="Alvarez R."/>
            <person name="Tran N.C."/>
            <person name="Knight R."/>
            <person name="Edlund A."/>
        </authorList>
    </citation>
    <scope>NUCLEOTIDE SEQUENCE</scope>
    <source>
        <strain evidence="4">JCVI_32_bin.14</strain>
    </source>
</reference>
<dbReference type="Gene3D" id="2.40.30.170">
    <property type="match status" value="1"/>
</dbReference>
<dbReference type="PANTHER" id="PTHR30469">
    <property type="entry name" value="MULTIDRUG RESISTANCE PROTEIN MDTA"/>
    <property type="match status" value="1"/>
</dbReference>
<dbReference type="GO" id="GO:1990281">
    <property type="term" value="C:efflux pump complex"/>
    <property type="evidence" value="ECO:0007669"/>
    <property type="project" value="TreeGrafter"/>
</dbReference>
<feature type="signal peptide" evidence="2">
    <location>
        <begin position="1"/>
        <end position="18"/>
    </location>
</feature>
<keyword evidence="2" id="KW-0732">Signal</keyword>
<comment type="caution">
    <text evidence="4">The sequence shown here is derived from an EMBL/GenBank/DDBJ whole genome shotgun (WGS) entry which is preliminary data.</text>
</comment>